<dbReference type="PANTHER" id="PTHR43394">
    <property type="entry name" value="ATP-DEPENDENT PERMEASE MDL1, MITOCHONDRIAL"/>
    <property type="match status" value="1"/>
</dbReference>
<reference evidence="3 4" key="1">
    <citation type="submission" date="2020-01" db="EMBL/GenBank/DDBJ databases">
        <authorList>
            <person name="Deng T."/>
        </authorList>
    </citation>
    <scope>NUCLEOTIDE SEQUENCE [LARGE SCALE GENOMIC DNA]</scope>
    <source>
        <strain evidence="3 4">5221</strain>
    </source>
</reference>
<feature type="region of interest" description="Disordered" evidence="1">
    <location>
        <begin position="1"/>
        <end position="63"/>
    </location>
</feature>
<dbReference type="PANTHER" id="PTHR43394:SF1">
    <property type="entry name" value="ATP-BINDING CASSETTE SUB-FAMILY B MEMBER 10, MITOCHONDRIAL"/>
    <property type="match status" value="1"/>
</dbReference>
<dbReference type="GO" id="GO:0005524">
    <property type="term" value="F:ATP binding"/>
    <property type="evidence" value="ECO:0007669"/>
    <property type="project" value="UniProtKB-KW"/>
</dbReference>
<dbReference type="PROSITE" id="PS00211">
    <property type="entry name" value="ABC_TRANSPORTER_1"/>
    <property type="match status" value="1"/>
</dbReference>
<dbReference type="PROSITE" id="PS50893">
    <property type="entry name" value="ABC_TRANSPORTER_2"/>
    <property type="match status" value="1"/>
</dbReference>
<feature type="non-terminal residue" evidence="3">
    <location>
        <position position="1"/>
    </location>
</feature>
<evidence type="ECO:0000259" key="2">
    <source>
        <dbReference type="PROSITE" id="PS50893"/>
    </source>
</evidence>
<dbReference type="Gene3D" id="3.40.50.300">
    <property type="entry name" value="P-loop containing nucleotide triphosphate hydrolases"/>
    <property type="match status" value="1"/>
</dbReference>
<dbReference type="Pfam" id="PF00005">
    <property type="entry name" value="ABC_tran"/>
    <property type="match status" value="1"/>
</dbReference>
<feature type="compositionally biased region" description="Low complexity" evidence="1">
    <location>
        <begin position="14"/>
        <end position="27"/>
    </location>
</feature>
<proteinExistence type="predicted"/>
<dbReference type="GO" id="GO:0016887">
    <property type="term" value="F:ATP hydrolysis activity"/>
    <property type="evidence" value="ECO:0007669"/>
    <property type="project" value="InterPro"/>
</dbReference>
<comment type="caution">
    <text evidence="3">The sequence shown here is derived from an EMBL/GenBank/DDBJ whole genome shotgun (WGS) entry which is preliminary data.</text>
</comment>
<evidence type="ECO:0000313" key="3">
    <source>
        <dbReference type="EMBL" id="MYM19741.1"/>
    </source>
</evidence>
<dbReference type="InterPro" id="IPR003439">
    <property type="entry name" value="ABC_transporter-like_ATP-bd"/>
</dbReference>
<organism evidence="3 4">
    <name type="scientific">Brevibacterium rongguiense</name>
    <dbReference type="NCBI Taxonomy" id="2695267"/>
    <lineage>
        <taxon>Bacteria</taxon>
        <taxon>Bacillati</taxon>
        <taxon>Actinomycetota</taxon>
        <taxon>Actinomycetes</taxon>
        <taxon>Micrococcales</taxon>
        <taxon>Brevibacteriaceae</taxon>
        <taxon>Brevibacterium</taxon>
    </lineage>
</organism>
<dbReference type="InterPro" id="IPR027417">
    <property type="entry name" value="P-loop_NTPase"/>
</dbReference>
<name>A0A6N9H775_9MICO</name>
<dbReference type="AlphaFoldDB" id="A0A6N9H775"/>
<feature type="compositionally biased region" description="Low complexity" evidence="1">
    <location>
        <begin position="121"/>
        <end position="134"/>
    </location>
</feature>
<accession>A0A6N9H775</accession>
<sequence>PASLLTPARGGAGATAADGSATAADGSVGPADGHSAAEEEGHDRAAADGPEPPGEHEPPGELTLPAGALTVIDAADPELARRCAAALAVAGGELIAAPHAAHLFEGTIGSNITLAPAPSEGQGAQGAHGTQGAQGAQGGPSGQPSGGAGGQVATPVPAEITAEVAAEVLSASAVADILTLVPAGLEHTIAEGGGNLSGGQRQRIALARALHADPPVLVLDDPTSAVDSVTEWQIAAAVARLREGRTTIVLSASPAFRAAAGHVVELPARLQPALGTGEATHG</sequence>
<feature type="compositionally biased region" description="Gly residues" evidence="1">
    <location>
        <begin position="135"/>
        <end position="150"/>
    </location>
</feature>
<evidence type="ECO:0000256" key="1">
    <source>
        <dbReference type="SAM" id="MobiDB-lite"/>
    </source>
</evidence>
<dbReference type="EMBL" id="WWEQ01000023">
    <property type="protein sequence ID" value="MYM19741.1"/>
    <property type="molecule type" value="Genomic_DNA"/>
</dbReference>
<dbReference type="InterPro" id="IPR017871">
    <property type="entry name" value="ABC_transporter-like_CS"/>
</dbReference>
<dbReference type="Proteomes" id="UP000469215">
    <property type="component" value="Unassembled WGS sequence"/>
</dbReference>
<protein>
    <submittedName>
        <fullName evidence="3">ATP-binding cassette domain-containing protein</fullName>
    </submittedName>
</protein>
<keyword evidence="3" id="KW-0547">Nucleotide-binding</keyword>
<keyword evidence="4" id="KW-1185">Reference proteome</keyword>
<evidence type="ECO:0000313" key="4">
    <source>
        <dbReference type="Proteomes" id="UP000469215"/>
    </source>
</evidence>
<feature type="domain" description="ABC transporter" evidence="2">
    <location>
        <begin position="66"/>
        <end position="282"/>
    </location>
</feature>
<dbReference type="GO" id="GO:0015421">
    <property type="term" value="F:ABC-type oligopeptide transporter activity"/>
    <property type="evidence" value="ECO:0007669"/>
    <property type="project" value="TreeGrafter"/>
</dbReference>
<dbReference type="RefSeq" id="WP_160953168.1">
    <property type="nucleotide sequence ID" value="NZ_WWEQ01000023.1"/>
</dbReference>
<keyword evidence="3" id="KW-0067">ATP-binding</keyword>
<dbReference type="InterPro" id="IPR039421">
    <property type="entry name" value="Type_1_exporter"/>
</dbReference>
<dbReference type="SUPFAM" id="SSF52540">
    <property type="entry name" value="P-loop containing nucleoside triphosphate hydrolases"/>
    <property type="match status" value="1"/>
</dbReference>
<gene>
    <name evidence="3" type="ORF">GSY69_07105</name>
</gene>
<feature type="region of interest" description="Disordered" evidence="1">
    <location>
        <begin position="114"/>
        <end position="153"/>
    </location>
</feature>
<feature type="compositionally biased region" description="Basic and acidic residues" evidence="1">
    <location>
        <begin position="35"/>
        <end position="46"/>
    </location>
</feature>